<feature type="region of interest" description="Disordered" evidence="1">
    <location>
        <begin position="315"/>
        <end position="382"/>
    </location>
</feature>
<feature type="region of interest" description="Disordered" evidence="1">
    <location>
        <begin position="1"/>
        <end position="23"/>
    </location>
</feature>
<dbReference type="PANTHER" id="PTHR34835">
    <property type="entry name" value="OS07G0283600 PROTEIN-RELATED"/>
    <property type="match status" value="1"/>
</dbReference>
<dbReference type="Proteomes" id="UP000596660">
    <property type="component" value="Unplaced"/>
</dbReference>
<accession>A0A803LLT7</accession>
<reference evidence="2" key="1">
    <citation type="journal article" date="2017" name="Nature">
        <title>The genome of Chenopodium quinoa.</title>
        <authorList>
            <person name="Jarvis D.E."/>
            <person name="Ho Y.S."/>
            <person name="Lightfoot D.J."/>
            <person name="Schmoeckel S.M."/>
            <person name="Li B."/>
            <person name="Borm T.J.A."/>
            <person name="Ohyanagi H."/>
            <person name="Mineta K."/>
            <person name="Michell C.T."/>
            <person name="Saber N."/>
            <person name="Kharbatia N.M."/>
            <person name="Rupper R.R."/>
            <person name="Sharp A.R."/>
            <person name="Dally N."/>
            <person name="Boughton B.A."/>
            <person name="Woo Y.H."/>
            <person name="Gao G."/>
            <person name="Schijlen E.G.W.M."/>
            <person name="Guo X."/>
            <person name="Momin A.A."/>
            <person name="Negrao S."/>
            <person name="Al-Babili S."/>
            <person name="Gehring C."/>
            <person name="Roessner U."/>
            <person name="Jung C."/>
            <person name="Murphy K."/>
            <person name="Arold S.T."/>
            <person name="Gojobori T."/>
            <person name="van der Linden C.G."/>
            <person name="van Loo E.N."/>
            <person name="Jellen E.N."/>
            <person name="Maughan P.J."/>
            <person name="Tester M."/>
        </authorList>
    </citation>
    <scope>NUCLEOTIDE SEQUENCE [LARGE SCALE GENOMIC DNA]</scope>
    <source>
        <strain evidence="2">cv. PI 614886</strain>
    </source>
</reference>
<keyword evidence="3" id="KW-1185">Reference proteome</keyword>
<name>A0A803LLT7_CHEQI</name>
<reference evidence="2" key="2">
    <citation type="submission" date="2021-03" db="UniProtKB">
        <authorList>
            <consortium name="EnsemblPlants"/>
        </authorList>
    </citation>
    <scope>IDENTIFICATION</scope>
</reference>
<dbReference type="PANTHER" id="PTHR34835:SF34">
    <property type="entry name" value="OS08G0555500 PROTEIN"/>
    <property type="match status" value="1"/>
</dbReference>
<dbReference type="AlphaFoldDB" id="A0A803LLT7"/>
<evidence type="ECO:0000313" key="2">
    <source>
        <dbReference type="EnsemblPlants" id="AUR62015248-RA:cds"/>
    </source>
</evidence>
<organism evidence="2 3">
    <name type="scientific">Chenopodium quinoa</name>
    <name type="common">Quinoa</name>
    <dbReference type="NCBI Taxonomy" id="63459"/>
    <lineage>
        <taxon>Eukaryota</taxon>
        <taxon>Viridiplantae</taxon>
        <taxon>Streptophyta</taxon>
        <taxon>Embryophyta</taxon>
        <taxon>Tracheophyta</taxon>
        <taxon>Spermatophyta</taxon>
        <taxon>Magnoliopsida</taxon>
        <taxon>eudicotyledons</taxon>
        <taxon>Gunneridae</taxon>
        <taxon>Pentapetalae</taxon>
        <taxon>Caryophyllales</taxon>
        <taxon>Chenopodiaceae</taxon>
        <taxon>Chenopodioideae</taxon>
        <taxon>Atripliceae</taxon>
        <taxon>Chenopodium</taxon>
    </lineage>
</organism>
<evidence type="ECO:0000256" key="1">
    <source>
        <dbReference type="SAM" id="MobiDB-lite"/>
    </source>
</evidence>
<feature type="compositionally biased region" description="Acidic residues" evidence="1">
    <location>
        <begin position="341"/>
        <end position="374"/>
    </location>
</feature>
<feature type="compositionally biased region" description="Basic and acidic residues" evidence="1">
    <location>
        <begin position="315"/>
        <end position="325"/>
    </location>
</feature>
<dbReference type="EnsemblPlants" id="AUR62015248-RA">
    <property type="protein sequence ID" value="AUR62015248-RA:cds"/>
    <property type="gene ID" value="AUR62015248"/>
</dbReference>
<dbReference type="Gramene" id="AUR62015248-RA">
    <property type="protein sequence ID" value="AUR62015248-RA:cds"/>
    <property type="gene ID" value="AUR62015248"/>
</dbReference>
<protein>
    <submittedName>
        <fullName evidence="2">Uncharacterized protein</fullName>
    </submittedName>
</protein>
<evidence type="ECO:0000313" key="3">
    <source>
        <dbReference type="Proteomes" id="UP000596660"/>
    </source>
</evidence>
<proteinExistence type="predicted"/>
<sequence>MKVPATQKKSPKKASNSKESQIKGATLQRISKKQLLIKRRLKELEPSEDIFLLPHVTENKVTFHLMKQPIANMLIQKEWKKKLARNSRNTFLAPVANRVIDYKIINYPDNAKEIHNLDWCGYVVNNLCEAMGSFKNKKHKESRSGISGCYLILQLVYFHHLIFRGQPEKTTLPLIKHWSDEKVRERIANEAKASFGQGELQKDFYQVCRKVGQQAYLGDVVENAYRNFADRERRLVSFNLPEGVMTDSEIYDAAKDVKKMKKQQLNVSASNSQVFSKTQRLMEDPKVQRAMDEIVSLYEDLRDVSNVFLSTWEEHHKNSETDPKTNGDNQDDADDPKIINLDDENEDYEKEEEKDLDDENEDSEKEEEKEENDNKEEKEQSE</sequence>